<dbReference type="EMBL" id="MN739776">
    <property type="protein sequence ID" value="QHT25961.1"/>
    <property type="molecule type" value="Genomic_DNA"/>
</dbReference>
<dbReference type="Gene3D" id="3.30.470.30">
    <property type="entry name" value="DNA ligase/mRNA capping enzyme"/>
    <property type="match status" value="1"/>
</dbReference>
<accession>A0A6C0EBG7</accession>
<organism evidence="1">
    <name type="scientific">viral metagenome</name>
    <dbReference type="NCBI Taxonomy" id="1070528"/>
    <lineage>
        <taxon>unclassified sequences</taxon>
        <taxon>metagenomes</taxon>
        <taxon>organismal metagenomes</taxon>
    </lineage>
</organism>
<sequence length="387" mass="45295">MYKLGNNFEKKNNDSLTSQLIDYIYSNCELSKFKFELIQYDNDLPKLLSHKYFVTLNFVGFNNLLVFCKIRDKFYTFVVERQTLSYSKAKVNLNEVRIYYKRIFLDPSVYNGTIFDGTLVKGKGGQETFIISDVYQFCGSDYTQMNLDIKLTSVIEYLKVHYNQDDTRNSMTLSISKVFPIEKTTQVVTKMIPAIKDFKIRGLSFFPATSGTKLLFFFDNDKRSEKTEGNDNQQQRFDYTKFNNQKEKKIENIPKVTTDKKEKESVENNSEIQLKYVNKTDKPVYATLEMKSTDEIDVYKLFAVEKANVKGKTFLKRVKMGNAYIKGINKSLEIRTLINSKEDKKALMKCLFNEDKNKWEPVEEDKKSKFPTYLSEIEEKLELVEAD</sequence>
<name>A0A6C0EBG7_9ZZZZ</name>
<proteinExistence type="predicted"/>
<dbReference type="AlphaFoldDB" id="A0A6C0EBG7"/>
<evidence type="ECO:0000313" key="1">
    <source>
        <dbReference type="EMBL" id="QHT25961.1"/>
    </source>
</evidence>
<protein>
    <submittedName>
        <fullName evidence="1">Uncharacterized protein</fullName>
    </submittedName>
</protein>
<reference evidence="1" key="1">
    <citation type="journal article" date="2020" name="Nature">
        <title>Giant virus diversity and host interactions through global metagenomics.</title>
        <authorList>
            <person name="Schulz F."/>
            <person name="Roux S."/>
            <person name="Paez-Espino D."/>
            <person name="Jungbluth S."/>
            <person name="Walsh D.A."/>
            <person name="Denef V.J."/>
            <person name="McMahon K.D."/>
            <person name="Konstantinidis K.T."/>
            <person name="Eloe-Fadrosh E.A."/>
            <person name="Kyrpides N.C."/>
            <person name="Woyke T."/>
        </authorList>
    </citation>
    <scope>NUCLEOTIDE SEQUENCE</scope>
    <source>
        <strain evidence="1">GVMAG-M-3300023179-27</strain>
    </source>
</reference>